<dbReference type="PROSITE" id="PS01078">
    <property type="entry name" value="MOCF_BIOSYNTHESIS_1"/>
    <property type="match status" value="1"/>
</dbReference>
<dbReference type="SUPFAM" id="SSF53218">
    <property type="entry name" value="Molybdenum cofactor biosynthesis proteins"/>
    <property type="match status" value="1"/>
</dbReference>
<evidence type="ECO:0000256" key="3">
    <source>
        <dbReference type="ARBA" id="ARBA00023150"/>
    </source>
</evidence>
<evidence type="ECO:0000313" key="5">
    <source>
        <dbReference type="EMBL" id="SDL54670.1"/>
    </source>
</evidence>
<dbReference type="PANTHER" id="PTHR43764:SF1">
    <property type="entry name" value="MOLYBDOPTERIN MOLYBDOTRANSFERASE"/>
    <property type="match status" value="1"/>
</dbReference>
<evidence type="ECO:0000259" key="4">
    <source>
        <dbReference type="SMART" id="SM00852"/>
    </source>
</evidence>
<comment type="function">
    <text evidence="1">May be involved in the biosynthesis of molybdopterin.</text>
</comment>
<organism evidence="5 6">
    <name type="scientific">Romboutsia lituseburensis DSM 797</name>
    <dbReference type="NCBI Taxonomy" id="1121325"/>
    <lineage>
        <taxon>Bacteria</taxon>
        <taxon>Bacillati</taxon>
        <taxon>Bacillota</taxon>
        <taxon>Clostridia</taxon>
        <taxon>Peptostreptococcales</taxon>
        <taxon>Peptostreptococcaceae</taxon>
        <taxon>Romboutsia</taxon>
    </lineage>
</organism>
<protein>
    <submittedName>
        <fullName evidence="5">Molybdenum cofactor synthesis domain-containing protein</fullName>
    </submittedName>
</protein>
<dbReference type="GO" id="GO:0006777">
    <property type="term" value="P:Mo-molybdopterin cofactor biosynthetic process"/>
    <property type="evidence" value="ECO:0007669"/>
    <property type="project" value="UniProtKB-KW"/>
</dbReference>
<comment type="pathway">
    <text evidence="2">Cofactor biosynthesis; molybdopterin biosynthesis.</text>
</comment>
<dbReference type="InterPro" id="IPR051920">
    <property type="entry name" value="MPT_Adenylyltrnsfr/MoaC-Rel"/>
</dbReference>
<dbReference type="EMBL" id="FNGW01000002">
    <property type="protein sequence ID" value="SDL54670.1"/>
    <property type="molecule type" value="Genomic_DNA"/>
</dbReference>
<name>A0A1G9KXS7_9FIRM</name>
<keyword evidence="3" id="KW-0501">Molybdenum cofactor biosynthesis</keyword>
<dbReference type="NCBIfam" id="TIGR00177">
    <property type="entry name" value="molyb_syn"/>
    <property type="match status" value="1"/>
</dbReference>
<feature type="domain" description="MoaB/Mog" evidence="4">
    <location>
        <begin position="5"/>
        <end position="150"/>
    </location>
</feature>
<evidence type="ECO:0000256" key="2">
    <source>
        <dbReference type="ARBA" id="ARBA00005046"/>
    </source>
</evidence>
<evidence type="ECO:0000313" key="6">
    <source>
        <dbReference type="Proteomes" id="UP000199068"/>
    </source>
</evidence>
<reference evidence="5 6" key="1">
    <citation type="submission" date="2016-10" db="EMBL/GenBank/DDBJ databases">
        <authorList>
            <person name="de Groot N.N."/>
        </authorList>
    </citation>
    <scope>NUCLEOTIDE SEQUENCE [LARGE SCALE GENOMIC DNA]</scope>
    <source>
        <strain evidence="5 6">DSM 797</strain>
    </source>
</reference>
<gene>
    <name evidence="5" type="ORF">SAMN04515677_102309</name>
</gene>
<dbReference type="InterPro" id="IPR001453">
    <property type="entry name" value="MoaB/Mog_dom"/>
</dbReference>
<dbReference type="InterPro" id="IPR036425">
    <property type="entry name" value="MoaB/Mog-like_dom_sf"/>
</dbReference>
<dbReference type="RefSeq" id="WP_092724319.1">
    <property type="nucleotide sequence ID" value="NZ_FNGW01000002.1"/>
</dbReference>
<dbReference type="Proteomes" id="UP000199068">
    <property type="component" value="Unassembled WGS sequence"/>
</dbReference>
<evidence type="ECO:0000256" key="1">
    <source>
        <dbReference type="ARBA" id="ARBA00003487"/>
    </source>
</evidence>
<dbReference type="PANTHER" id="PTHR43764">
    <property type="entry name" value="MOLYBDENUM COFACTOR BIOSYNTHESIS"/>
    <property type="match status" value="1"/>
</dbReference>
<sequence>MYTVAIITLSDKGYEGQREDLTGPKIKEYIEETNRYNVVSYRLLKDDSQMLQEELIKICDNEIADLILTNGGTGFSKRDITPEATKLIIEKEIPGISEYMRMKSSEITKKAILSRGVSGIRKNSLIINLPGSPKGAIENLSFVMDTLDHGIDILKGQATECATNSQK</sequence>
<dbReference type="CDD" id="cd00886">
    <property type="entry name" value="MogA_MoaB"/>
    <property type="match status" value="1"/>
</dbReference>
<dbReference type="Pfam" id="PF00994">
    <property type="entry name" value="MoCF_biosynth"/>
    <property type="match status" value="1"/>
</dbReference>
<accession>A0A1G9KXS7</accession>
<dbReference type="UniPathway" id="UPA00344"/>
<proteinExistence type="predicted"/>
<dbReference type="AlphaFoldDB" id="A0A1G9KXS7"/>
<dbReference type="SMART" id="SM00852">
    <property type="entry name" value="MoCF_biosynth"/>
    <property type="match status" value="1"/>
</dbReference>
<dbReference type="STRING" id="1121325.SAMN04515677_102309"/>
<keyword evidence="6" id="KW-1185">Reference proteome</keyword>
<dbReference type="Gene3D" id="3.40.980.10">
    <property type="entry name" value="MoaB/Mog-like domain"/>
    <property type="match status" value="1"/>
</dbReference>
<dbReference type="InterPro" id="IPR008284">
    <property type="entry name" value="MoCF_biosynth_CS"/>
</dbReference>